<name>A0ABU6R777_9FABA</name>
<sequence length="124" mass="13817">MGLPIGLWCTENLSRITTLWGKLIKQDDRTEEPKSFTTARVIIDSFQWETIHEWVTLRVDGRSFDVFLKEFGSEVYSVQAHPNLWEDLSGTRENSSDNGGGSVSVVEETPADSDSAPATVGVRN</sequence>
<proteinExistence type="predicted"/>
<reference evidence="2 3" key="1">
    <citation type="journal article" date="2023" name="Plants (Basel)">
        <title>Bridging the Gap: Combining Genomics and Transcriptomics Approaches to Understand Stylosanthes scabra, an Orphan Legume from the Brazilian Caatinga.</title>
        <authorList>
            <person name="Ferreira-Neto J.R.C."/>
            <person name="da Silva M.D."/>
            <person name="Binneck E."/>
            <person name="de Melo N.F."/>
            <person name="da Silva R.H."/>
            <person name="de Melo A.L.T.M."/>
            <person name="Pandolfi V."/>
            <person name="Bustamante F.O."/>
            <person name="Brasileiro-Vidal A.C."/>
            <person name="Benko-Iseppon A.M."/>
        </authorList>
    </citation>
    <scope>NUCLEOTIDE SEQUENCE [LARGE SCALE GENOMIC DNA]</scope>
    <source>
        <tissue evidence="2">Leaves</tissue>
    </source>
</reference>
<protein>
    <submittedName>
        <fullName evidence="2">Uncharacterized protein</fullName>
    </submittedName>
</protein>
<organism evidence="2 3">
    <name type="scientific">Stylosanthes scabra</name>
    <dbReference type="NCBI Taxonomy" id="79078"/>
    <lineage>
        <taxon>Eukaryota</taxon>
        <taxon>Viridiplantae</taxon>
        <taxon>Streptophyta</taxon>
        <taxon>Embryophyta</taxon>
        <taxon>Tracheophyta</taxon>
        <taxon>Spermatophyta</taxon>
        <taxon>Magnoliopsida</taxon>
        <taxon>eudicotyledons</taxon>
        <taxon>Gunneridae</taxon>
        <taxon>Pentapetalae</taxon>
        <taxon>rosids</taxon>
        <taxon>fabids</taxon>
        <taxon>Fabales</taxon>
        <taxon>Fabaceae</taxon>
        <taxon>Papilionoideae</taxon>
        <taxon>50 kb inversion clade</taxon>
        <taxon>dalbergioids sensu lato</taxon>
        <taxon>Dalbergieae</taxon>
        <taxon>Pterocarpus clade</taxon>
        <taxon>Stylosanthes</taxon>
    </lineage>
</organism>
<feature type="region of interest" description="Disordered" evidence="1">
    <location>
        <begin position="87"/>
        <end position="124"/>
    </location>
</feature>
<keyword evidence="3" id="KW-1185">Reference proteome</keyword>
<evidence type="ECO:0000313" key="2">
    <source>
        <dbReference type="EMBL" id="MED6119808.1"/>
    </source>
</evidence>
<gene>
    <name evidence="2" type="ORF">PIB30_015104</name>
</gene>
<evidence type="ECO:0000256" key="1">
    <source>
        <dbReference type="SAM" id="MobiDB-lite"/>
    </source>
</evidence>
<evidence type="ECO:0000313" key="3">
    <source>
        <dbReference type="Proteomes" id="UP001341840"/>
    </source>
</evidence>
<dbReference type="Proteomes" id="UP001341840">
    <property type="component" value="Unassembled WGS sequence"/>
</dbReference>
<comment type="caution">
    <text evidence="2">The sequence shown here is derived from an EMBL/GenBank/DDBJ whole genome shotgun (WGS) entry which is preliminary data.</text>
</comment>
<accession>A0ABU6R777</accession>
<dbReference type="EMBL" id="JASCZI010030249">
    <property type="protein sequence ID" value="MED6119808.1"/>
    <property type="molecule type" value="Genomic_DNA"/>
</dbReference>